<keyword evidence="1" id="KW-0732">Signal</keyword>
<feature type="chain" id="PRO_5046263310" evidence="1">
    <location>
        <begin position="26"/>
        <end position="112"/>
    </location>
</feature>
<evidence type="ECO:0000313" key="3">
    <source>
        <dbReference type="Proteomes" id="UP001558613"/>
    </source>
</evidence>
<feature type="signal peptide" evidence="1">
    <location>
        <begin position="1"/>
        <end position="25"/>
    </location>
</feature>
<name>A0ABR3M3W3_9TELE</name>
<keyword evidence="3" id="KW-1185">Reference proteome</keyword>
<dbReference type="Proteomes" id="UP001558613">
    <property type="component" value="Unassembled WGS sequence"/>
</dbReference>
<evidence type="ECO:0000313" key="2">
    <source>
        <dbReference type="EMBL" id="KAL1259798.1"/>
    </source>
</evidence>
<reference evidence="2 3" key="1">
    <citation type="submission" date="2023-09" db="EMBL/GenBank/DDBJ databases">
        <authorList>
            <person name="Wang M."/>
        </authorList>
    </citation>
    <scope>NUCLEOTIDE SEQUENCE [LARGE SCALE GENOMIC DNA]</scope>
    <source>
        <strain evidence="2">GT-2023</strain>
        <tissue evidence="2">Liver</tissue>
    </source>
</reference>
<evidence type="ECO:0000256" key="1">
    <source>
        <dbReference type="SAM" id="SignalP"/>
    </source>
</evidence>
<dbReference type="EMBL" id="JAYMGO010000016">
    <property type="protein sequence ID" value="KAL1259798.1"/>
    <property type="molecule type" value="Genomic_DNA"/>
</dbReference>
<gene>
    <name evidence="2" type="ORF">QQF64_010375</name>
</gene>
<comment type="caution">
    <text evidence="2">The sequence shown here is derived from an EMBL/GenBank/DDBJ whole genome shotgun (WGS) entry which is preliminary data.</text>
</comment>
<sequence length="112" mass="12789">MFTRLLSLWVTGALLLALNWGTTLGDEDYEDVTPIPDYDYNATFDYYTYNGTASINYDVYEVLHDTKNQGNTDSVPNKNFKDPELLMSAKRKNQNILLLLHTVTSILTFSLI</sequence>
<proteinExistence type="predicted"/>
<protein>
    <submittedName>
        <fullName evidence="2">Uncharacterized protein</fullName>
    </submittedName>
</protein>
<organism evidence="2 3">
    <name type="scientific">Cirrhinus molitorella</name>
    <name type="common">mud carp</name>
    <dbReference type="NCBI Taxonomy" id="172907"/>
    <lineage>
        <taxon>Eukaryota</taxon>
        <taxon>Metazoa</taxon>
        <taxon>Chordata</taxon>
        <taxon>Craniata</taxon>
        <taxon>Vertebrata</taxon>
        <taxon>Euteleostomi</taxon>
        <taxon>Actinopterygii</taxon>
        <taxon>Neopterygii</taxon>
        <taxon>Teleostei</taxon>
        <taxon>Ostariophysi</taxon>
        <taxon>Cypriniformes</taxon>
        <taxon>Cyprinidae</taxon>
        <taxon>Labeoninae</taxon>
        <taxon>Labeonini</taxon>
        <taxon>Cirrhinus</taxon>
    </lineage>
</organism>
<accession>A0ABR3M3W3</accession>